<evidence type="ECO:0000313" key="3">
    <source>
        <dbReference type="Proteomes" id="UP000594638"/>
    </source>
</evidence>
<dbReference type="Gramene" id="OE9A040436T1">
    <property type="protein sequence ID" value="OE9A040436C1"/>
    <property type="gene ID" value="OE9A040436"/>
</dbReference>
<dbReference type="Proteomes" id="UP000594638">
    <property type="component" value="Unassembled WGS sequence"/>
</dbReference>
<accession>A0A8S0R111</accession>
<name>A0A8S0R111_OLEEU</name>
<dbReference type="EMBL" id="CACTIH010002024">
    <property type="protein sequence ID" value="CAA2971769.1"/>
    <property type="molecule type" value="Genomic_DNA"/>
</dbReference>
<gene>
    <name evidence="2" type="ORF">OLEA9_A040436</name>
</gene>
<comment type="caution">
    <text evidence="2">The sequence shown here is derived from an EMBL/GenBank/DDBJ whole genome shotgun (WGS) entry which is preliminary data.</text>
</comment>
<feature type="region of interest" description="Disordered" evidence="1">
    <location>
        <begin position="29"/>
        <end position="113"/>
    </location>
</feature>
<dbReference type="AlphaFoldDB" id="A0A8S0R111"/>
<reference evidence="2 3" key="1">
    <citation type="submission" date="2019-12" db="EMBL/GenBank/DDBJ databases">
        <authorList>
            <person name="Alioto T."/>
            <person name="Alioto T."/>
            <person name="Gomez Garrido J."/>
        </authorList>
    </citation>
    <scope>NUCLEOTIDE SEQUENCE [LARGE SCALE GENOMIC DNA]</scope>
</reference>
<evidence type="ECO:0000313" key="2">
    <source>
        <dbReference type="EMBL" id="CAA2971769.1"/>
    </source>
</evidence>
<proteinExistence type="predicted"/>
<sequence>MNHQFINSTTMNHQFTKINHCQSAKINTIHRTTTSSSTTTANRTLPLARRHHQRPLSPDRNNQKKPPKNANRKEGELQLRAATNLASPAFAVSVEQREERRKKWLERRKKEER</sequence>
<protein>
    <submittedName>
        <fullName evidence="2">Uncharacterized protein</fullName>
    </submittedName>
</protein>
<evidence type="ECO:0000256" key="1">
    <source>
        <dbReference type="SAM" id="MobiDB-lite"/>
    </source>
</evidence>
<keyword evidence="3" id="KW-1185">Reference proteome</keyword>
<organism evidence="2 3">
    <name type="scientific">Olea europaea subsp. europaea</name>
    <dbReference type="NCBI Taxonomy" id="158383"/>
    <lineage>
        <taxon>Eukaryota</taxon>
        <taxon>Viridiplantae</taxon>
        <taxon>Streptophyta</taxon>
        <taxon>Embryophyta</taxon>
        <taxon>Tracheophyta</taxon>
        <taxon>Spermatophyta</taxon>
        <taxon>Magnoliopsida</taxon>
        <taxon>eudicotyledons</taxon>
        <taxon>Gunneridae</taxon>
        <taxon>Pentapetalae</taxon>
        <taxon>asterids</taxon>
        <taxon>lamiids</taxon>
        <taxon>Lamiales</taxon>
        <taxon>Oleaceae</taxon>
        <taxon>Oleeae</taxon>
        <taxon>Olea</taxon>
    </lineage>
</organism>